<organism evidence="2 3">
    <name type="scientific">Blastococcus tunisiensis</name>
    <dbReference type="NCBI Taxonomy" id="1798228"/>
    <lineage>
        <taxon>Bacteria</taxon>
        <taxon>Bacillati</taxon>
        <taxon>Actinomycetota</taxon>
        <taxon>Actinomycetes</taxon>
        <taxon>Geodermatophilales</taxon>
        <taxon>Geodermatophilaceae</taxon>
        <taxon>Blastococcus</taxon>
    </lineage>
</organism>
<dbReference type="STRING" id="1798228.SAMN05216574_11958"/>
<dbReference type="Proteomes" id="UP000198589">
    <property type="component" value="Unassembled WGS sequence"/>
</dbReference>
<protein>
    <submittedName>
        <fullName evidence="2">Uncharacterized protein</fullName>
    </submittedName>
</protein>
<keyword evidence="1" id="KW-1133">Transmembrane helix</keyword>
<dbReference type="OrthoDB" id="5126301at2"/>
<evidence type="ECO:0000313" key="2">
    <source>
        <dbReference type="EMBL" id="SFF61659.1"/>
    </source>
</evidence>
<reference evidence="3" key="1">
    <citation type="submission" date="2016-10" db="EMBL/GenBank/DDBJ databases">
        <authorList>
            <person name="Varghese N."/>
            <person name="Submissions S."/>
        </authorList>
    </citation>
    <scope>NUCLEOTIDE SEQUENCE [LARGE SCALE GENOMIC DNA]</scope>
    <source>
        <strain evidence="3">DSM 46838</strain>
    </source>
</reference>
<gene>
    <name evidence="2" type="ORF">SAMN05216574_11958</name>
</gene>
<accession>A0A1I2K5P6</accession>
<keyword evidence="3" id="KW-1185">Reference proteome</keyword>
<dbReference type="EMBL" id="FOND01000019">
    <property type="protein sequence ID" value="SFF61659.1"/>
    <property type="molecule type" value="Genomic_DNA"/>
</dbReference>
<proteinExistence type="predicted"/>
<keyword evidence="1" id="KW-0472">Membrane</keyword>
<dbReference type="RefSeq" id="WP_092202482.1">
    <property type="nucleotide sequence ID" value="NZ_FOND01000019.1"/>
</dbReference>
<evidence type="ECO:0000256" key="1">
    <source>
        <dbReference type="SAM" id="Phobius"/>
    </source>
</evidence>
<name>A0A1I2K5P6_9ACTN</name>
<keyword evidence="1" id="KW-0812">Transmembrane</keyword>
<feature type="transmembrane region" description="Helical" evidence="1">
    <location>
        <begin position="29"/>
        <end position="54"/>
    </location>
</feature>
<evidence type="ECO:0000313" key="3">
    <source>
        <dbReference type="Proteomes" id="UP000198589"/>
    </source>
</evidence>
<dbReference type="AlphaFoldDB" id="A0A1I2K5P6"/>
<sequence length="188" mass="20294">MTAFLAAAAGAAAQGTWERLLGDLDGGDLATALISVLGVMGAAAVAAIVAVKAYKTQQRETRRQQRATFYAEAVRAVEDYLEAPYRIRRRDGSAAARRELTQHVSDVKSRISFYTAWMAIHSTDAVAGTYEAFVRAAQYEAGQQMTAAWRSRPTKKDRAVPIGSPLPRTGADAARAKLLTVMEADLDC</sequence>